<evidence type="ECO:0000259" key="1">
    <source>
        <dbReference type="Pfam" id="PF13173"/>
    </source>
</evidence>
<gene>
    <name evidence="3" type="ORF">A7979_05190</name>
</gene>
<evidence type="ECO:0008006" key="5">
    <source>
        <dbReference type="Google" id="ProtNLM"/>
    </source>
</evidence>
<evidence type="ECO:0000313" key="3">
    <source>
        <dbReference type="EMBL" id="ORC16011.1"/>
    </source>
</evidence>
<dbReference type="InterPro" id="IPR025420">
    <property type="entry name" value="DUF4143"/>
</dbReference>
<comment type="caution">
    <text evidence="3">The sequence shown here is derived from an EMBL/GenBank/DDBJ whole genome shotgun (WGS) entry which is preliminary data.</text>
</comment>
<feature type="domain" description="DUF4143" evidence="2">
    <location>
        <begin position="205"/>
        <end position="365"/>
    </location>
</feature>
<dbReference type="InterPro" id="IPR041682">
    <property type="entry name" value="AAA_14"/>
</dbReference>
<dbReference type="Pfam" id="PF13635">
    <property type="entry name" value="DUF4143"/>
    <property type="match status" value="1"/>
</dbReference>
<reference evidence="3 4" key="1">
    <citation type="submission" date="2016-05" db="EMBL/GenBank/DDBJ databases">
        <title>Draft genome sequence of a porcine commensal Rothia nasimurium.</title>
        <authorList>
            <person name="Gaiser R.A."/>
            <person name="Van Baarlen P."/>
            <person name="Wells J.M."/>
        </authorList>
    </citation>
    <scope>NUCLEOTIDE SEQUENCE [LARGE SCALE GENOMIC DNA]</scope>
    <source>
        <strain evidence="3 4">PT-32</strain>
    </source>
</reference>
<keyword evidence="4" id="KW-1185">Reference proteome</keyword>
<accession>A0A1Y1RN23</accession>
<dbReference type="InterPro" id="IPR027417">
    <property type="entry name" value="P-loop_NTPase"/>
</dbReference>
<organism evidence="3 4">
    <name type="scientific">Rothia nasimurium</name>
    <dbReference type="NCBI Taxonomy" id="85336"/>
    <lineage>
        <taxon>Bacteria</taxon>
        <taxon>Bacillati</taxon>
        <taxon>Actinomycetota</taxon>
        <taxon>Actinomycetes</taxon>
        <taxon>Micrococcales</taxon>
        <taxon>Micrococcaceae</taxon>
        <taxon>Rothia</taxon>
    </lineage>
</organism>
<name>A0A1Y1RN23_9MICC</name>
<dbReference type="Pfam" id="PF13173">
    <property type="entry name" value="AAA_14"/>
    <property type="match status" value="1"/>
</dbReference>
<evidence type="ECO:0000313" key="4">
    <source>
        <dbReference type="Proteomes" id="UP000192359"/>
    </source>
</evidence>
<sequence length="418" mass="45678">MVEKVKRNIQGWVYELLEAFPAVEITGARQVGKSTLAADVARSLGRKAQIYTLDNPEARLVAESDPRSFLAQNPEGVMVIDEVQRVPSLLLPLKAAIDAHRAPGRFILTGSAKITAGAGSADSLAGRVVGVEMMGFSQGELAGVKEDFVARVVSGAINPSMEKSSLTRGNYVDVIVTGSMPEAQGLSRRTREAWFGSYIERITSRDILDLARVTQGSAVVSFLRQVAALQGSEAVVGRMASQANLTAVTAQSYAHLLESLYLVQRLTPWTPNLLKREVGKPKMLMNDSGIGVWLTRTRPETLKDPMQGQALGGFLESFVASELLRQRSWSEEEWDLKHYRSPDGREIDIVIELTDERVIALEVKAAATVQPQDSRHLGWLREKLGDRFVAGIVLTTDTQGRLLGDRLCSLPVASLWGT</sequence>
<feature type="domain" description="AAA" evidence="1">
    <location>
        <begin position="21"/>
        <end position="141"/>
    </location>
</feature>
<dbReference type="EMBL" id="LXWF01000041">
    <property type="protein sequence ID" value="ORC16011.1"/>
    <property type="molecule type" value="Genomic_DNA"/>
</dbReference>
<dbReference type="AlphaFoldDB" id="A0A1Y1RN23"/>
<dbReference type="PANTHER" id="PTHR43566:SF2">
    <property type="entry name" value="DUF4143 DOMAIN-CONTAINING PROTEIN"/>
    <property type="match status" value="1"/>
</dbReference>
<proteinExistence type="predicted"/>
<dbReference type="RefSeq" id="WP_083092487.1">
    <property type="nucleotide sequence ID" value="NZ_LXWF01000041.1"/>
</dbReference>
<protein>
    <recommendedName>
        <fullName evidence="5">ATP-binding protein</fullName>
    </recommendedName>
</protein>
<evidence type="ECO:0000259" key="2">
    <source>
        <dbReference type="Pfam" id="PF13635"/>
    </source>
</evidence>
<dbReference type="PANTHER" id="PTHR43566">
    <property type="entry name" value="CONSERVED PROTEIN"/>
    <property type="match status" value="1"/>
</dbReference>
<dbReference type="SUPFAM" id="SSF52540">
    <property type="entry name" value="P-loop containing nucleoside triphosphate hydrolases"/>
    <property type="match status" value="1"/>
</dbReference>
<dbReference type="Proteomes" id="UP000192359">
    <property type="component" value="Unassembled WGS sequence"/>
</dbReference>
<dbReference type="OrthoDB" id="128089at2"/>